<keyword evidence="1" id="KW-0808">Transferase</keyword>
<dbReference type="RefSeq" id="WP_192926755.1">
    <property type="nucleotide sequence ID" value="NZ_WXTB01000044.1"/>
</dbReference>
<dbReference type="GO" id="GO:0032259">
    <property type="term" value="P:methylation"/>
    <property type="evidence" value="ECO:0007669"/>
    <property type="project" value="UniProtKB-KW"/>
</dbReference>
<evidence type="ECO:0000313" key="2">
    <source>
        <dbReference type="Proteomes" id="UP000254070"/>
    </source>
</evidence>
<dbReference type="AlphaFoldDB" id="A0A377KPL7"/>
<dbReference type="Proteomes" id="UP000254070">
    <property type="component" value="Unassembled WGS sequence"/>
</dbReference>
<gene>
    <name evidence="1" type="ORF">NCTC8129_02945</name>
</gene>
<organism evidence="1 2">
    <name type="scientific">Enterococcus durans</name>
    <dbReference type="NCBI Taxonomy" id="53345"/>
    <lineage>
        <taxon>Bacteria</taxon>
        <taxon>Bacillati</taxon>
        <taxon>Bacillota</taxon>
        <taxon>Bacilli</taxon>
        <taxon>Lactobacillales</taxon>
        <taxon>Enterococcaceae</taxon>
        <taxon>Enterococcus</taxon>
    </lineage>
</organism>
<dbReference type="EMBL" id="UGIF01000002">
    <property type="protein sequence ID" value="STP30692.1"/>
    <property type="molecule type" value="Genomic_DNA"/>
</dbReference>
<evidence type="ECO:0000313" key="1">
    <source>
        <dbReference type="EMBL" id="STP30692.1"/>
    </source>
</evidence>
<dbReference type="EC" id="2.1.1.45" evidence="1"/>
<reference evidence="1 2" key="1">
    <citation type="submission" date="2018-06" db="EMBL/GenBank/DDBJ databases">
        <authorList>
            <consortium name="Pathogen Informatics"/>
            <person name="Doyle S."/>
        </authorList>
    </citation>
    <scope>NUCLEOTIDE SEQUENCE [LARGE SCALE GENOMIC DNA]</scope>
    <source>
        <strain evidence="1 2">NCTC8129</strain>
    </source>
</reference>
<accession>A0A377KPL7</accession>
<protein>
    <submittedName>
        <fullName evidence="1">Thymidylate synthase</fullName>
        <ecNumber evidence="1">2.1.1.45</ecNumber>
    </submittedName>
</protein>
<name>A0A377KPL7_9ENTE</name>
<keyword evidence="1" id="KW-0489">Methyltransferase</keyword>
<proteinExistence type="predicted"/>
<sequence length="55" mass="6867">MYRPQYLEQRYEETYIYAGSDSKPYLTIRKPIKSDTYKRKESNEVISFRRRRKVK</sequence>
<dbReference type="GO" id="GO:0004799">
    <property type="term" value="F:thymidylate synthase activity"/>
    <property type="evidence" value="ECO:0007669"/>
    <property type="project" value="UniProtKB-EC"/>
</dbReference>